<gene>
    <name evidence="2" type="ORF">SCAR479_04892</name>
</gene>
<protein>
    <submittedName>
        <fullName evidence="2">Uncharacterized protein</fullName>
    </submittedName>
</protein>
<comment type="caution">
    <text evidence="2">The sequence shown here is derived from an EMBL/GenBank/DDBJ whole genome shotgun (WGS) entry which is preliminary data.</text>
</comment>
<keyword evidence="1" id="KW-0472">Membrane</keyword>
<keyword evidence="1" id="KW-1133">Transmembrane helix</keyword>
<accession>A0ABR2Y4M1</accession>
<feature type="transmembrane region" description="Helical" evidence="1">
    <location>
        <begin position="100"/>
        <end position="120"/>
    </location>
</feature>
<feature type="transmembrane region" description="Helical" evidence="1">
    <location>
        <begin position="44"/>
        <end position="66"/>
    </location>
</feature>
<keyword evidence="3" id="KW-1185">Reference proteome</keyword>
<proteinExistence type="predicted"/>
<reference evidence="2 3" key="1">
    <citation type="submission" date="2024-02" db="EMBL/GenBank/DDBJ databases">
        <title>First draft genome assembly of two strains of Seiridium cardinale.</title>
        <authorList>
            <person name="Emiliani G."/>
            <person name="Scali E."/>
        </authorList>
    </citation>
    <scope>NUCLEOTIDE SEQUENCE [LARGE SCALE GENOMIC DNA]</scope>
    <source>
        <strain evidence="2 3">BM-138-000479</strain>
    </source>
</reference>
<feature type="transmembrane region" description="Helical" evidence="1">
    <location>
        <begin position="72"/>
        <end position="93"/>
    </location>
</feature>
<organism evidence="2 3">
    <name type="scientific">Seiridium cardinale</name>
    <dbReference type="NCBI Taxonomy" id="138064"/>
    <lineage>
        <taxon>Eukaryota</taxon>
        <taxon>Fungi</taxon>
        <taxon>Dikarya</taxon>
        <taxon>Ascomycota</taxon>
        <taxon>Pezizomycotina</taxon>
        <taxon>Sordariomycetes</taxon>
        <taxon>Xylariomycetidae</taxon>
        <taxon>Amphisphaeriales</taxon>
        <taxon>Sporocadaceae</taxon>
        <taxon>Seiridium</taxon>
    </lineage>
</organism>
<feature type="transmembrane region" description="Helical" evidence="1">
    <location>
        <begin position="20"/>
        <end position="37"/>
    </location>
</feature>
<keyword evidence="1" id="KW-0812">Transmembrane</keyword>
<evidence type="ECO:0000256" key="1">
    <source>
        <dbReference type="SAM" id="Phobius"/>
    </source>
</evidence>
<evidence type="ECO:0000313" key="3">
    <source>
        <dbReference type="Proteomes" id="UP001465668"/>
    </source>
</evidence>
<name>A0ABR2Y4M1_9PEZI</name>
<dbReference type="EMBL" id="JARVKM010000004">
    <property type="protein sequence ID" value="KAK9781071.1"/>
    <property type="molecule type" value="Genomic_DNA"/>
</dbReference>
<evidence type="ECO:0000313" key="2">
    <source>
        <dbReference type="EMBL" id="KAK9781071.1"/>
    </source>
</evidence>
<sequence>MAQHCEIQGDADLIGLGVRLGSYLQWLALILAGIAAPKEIDETANAIGLFQFAFLIAFITTIAANLGDTYDVVAYIMTVFGAGGGLTIAAIYYNKGGTHLAAAFSYSLALGFSASALWLWSWGLNVLVSLSYVLNRHSLIGLIFEGPVPVFKDFHVFPT</sequence>
<dbReference type="Proteomes" id="UP001465668">
    <property type="component" value="Unassembled WGS sequence"/>
</dbReference>